<comment type="caution">
    <text evidence="7">The sequence shown here is derived from an EMBL/GenBank/DDBJ whole genome shotgun (WGS) entry which is preliminary data.</text>
</comment>
<sequence length="124" mass="13871">MKIFKYIICILFGAMFVNAGLNKFIMYMPAPALEGELLKVSEAIASIKWLLPLVGFIEVLGGLLFIFPKTRALGAIMIFPIMVGVILQNAIYSPSTLSIAGVLFLINLYILFDERHKYKPMINN</sequence>
<dbReference type="GO" id="GO:0030416">
    <property type="term" value="P:methylamine metabolic process"/>
    <property type="evidence" value="ECO:0007669"/>
    <property type="project" value="InterPro"/>
</dbReference>
<evidence type="ECO:0000256" key="2">
    <source>
        <dbReference type="ARBA" id="ARBA00022692"/>
    </source>
</evidence>
<organism evidence="7 8">
    <name type="scientific">Sphingobacterium alkalisoli</name>
    <dbReference type="NCBI Taxonomy" id="1874115"/>
    <lineage>
        <taxon>Bacteria</taxon>
        <taxon>Pseudomonadati</taxon>
        <taxon>Bacteroidota</taxon>
        <taxon>Sphingobacteriia</taxon>
        <taxon>Sphingobacteriales</taxon>
        <taxon>Sphingobacteriaceae</taxon>
        <taxon>Sphingobacterium</taxon>
    </lineage>
</organism>
<evidence type="ECO:0000256" key="1">
    <source>
        <dbReference type="ARBA" id="ARBA00004141"/>
    </source>
</evidence>
<dbReference type="Proteomes" id="UP000309872">
    <property type="component" value="Unassembled WGS sequence"/>
</dbReference>
<protein>
    <submittedName>
        <fullName evidence="7">DoxX family protein</fullName>
    </submittedName>
</protein>
<evidence type="ECO:0000313" key="8">
    <source>
        <dbReference type="Proteomes" id="UP000309872"/>
    </source>
</evidence>
<keyword evidence="8" id="KW-1185">Reference proteome</keyword>
<feature type="transmembrane region" description="Helical" evidence="5">
    <location>
        <begin position="7"/>
        <end position="29"/>
    </location>
</feature>
<dbReference type="AlphaFoldDB" id="A0A4U0H5A3"/>
<dbReference type="EMBL" id="SUKA01000002">
    <property type="protein sequence ID" value="TJY66880.1"/>
    <property type="molecule type" value="Genomic_DNA"/>
</dbReference>
<feature type="domain" description="Methylamine utilisation protein MauE" evidence="6">
    <location>
        <begin position="1"/>
        <end position="87"/>
    </location>
</feature>
<keyword evidence="2 5" id="KW-0812">Transmembrane</keyword>
<dbReference type="RefSeq" id="WP_136820229.1">
    <property type="nucleotide sequence ID" value="NZ_BMJX01000002.1"/>
</dbReference>
<feature type="transmembrane region" description="Helical" evidence="5">
    <location>
        <begin position="72"/>
        <end position="91"/>
    </location>
</feature>
<dbReference type="Pfam" id="PF07291">
    <property type="entry name" value="MauE"/>
    <property type="match status" value="1"/>
</dbReference>
<proteinExistence type="predicted"/>
<evidence type="ECO:0000256" key="5">
    <source>
        <dbReference type="SAM" id="Phobius"/>
    </source>
</evidence>
<comment type="subcellular location">
    <subcellularLocation>
        <location evidence="1">Membrane</location>
        <topology evidence="1">Multi-pass membrane protein</topology>
    </subcellularLocation>
</comment>
<dbReference type="GO" id="GO:0016020">
    <property type="term" value="C:membrane"/>
    <property type="evidence" value="ECO:0007669"/>
    <property type="project" value="UniProtKB-SubCell"/>
</dbReference>
<evidence type="ECO:0000313" key="7">
    <source>
        <dbReference type="EMBL" id="TJY66880.1"/>
    </source>
</evidence>
<evidence type="ECO:0000256" key="4">
    <source>
        <dbReference type="ARBA" id="ARBA00023136"/>
    </source>
</evidence>
<dbReference type="OrthoDB" id="8161897at2"/>
<feature type="transmembrane region" description="Helical" evidence="5">
    <location>
        <begin position="49"/>
        <end position="67"/>
    </location>
</feature>
<keyword evidence="3 5" id="KW-1133">Transmembrane helix</keyword>
<accession>A0A4U0H5A3</accession>
<evidence type="ECO:0000259" key="6">
    <source>
        <dbReference type="Pfam" id="PF07291"/>
    </source>
</evidence>
<feature type="transmembrane region" description="Helical" evidence="5">
    <location>
        <begin position="97"/>
        <end position="112"/>
    </location>
</feature>
<gene>
    <name evidence="7" type="ORF">FAZ19_08215</name>
</gene>
<dbReference type="InterPro" id="IPR009908">
    <property type="entry name" value="Methylamine_util_MauE"/>
</dbReference>
<evidence type="ECO:0000256" key="3">
    <source>
        <dbReference type="ARBA" id="ARBA00022989"/>
    </source>
</evidence>
<reference evidence="7 8" key="1">
    <citation type="submission" date="2019-04" db="EMBL/GenBank/DDBJ databases">
        <title>Sphingobacterium olei sp. nov., isolated from oil-contaminated soil.</title>
        <authorList>
            <person name="Liu B."/>
        </authorList>
    </citation>
    <scope>NUCLEOTIDE SEQUENCE [LARGE SCALE GENOMIC DNA]</scope>
    <source>
        <strain evidence="7 8">Y3L14</strain>
    </source>
</reference>
<keyword evidence="4 5" id="KW-0472">Membrane</keyword>
<name>A0A4U0H5A3_9SPHI</name>